<dbReference type="GeneTree" id="ENSGT00930000151761"/>
<evidence type="ECO:0000256" key="8">
    <source>
        <dbReference type="ARBA" id="ARBA00023180"/>
    </source>
</evidence>
<dbReference type="PANTHER" id="PTHR15583:SF11">
    <property type="entry name" value="INTERLEUKIN-17 RECEPTOR B"/>
    <property type="match status" value="1"/>
</dbReference>
<feature type="domain" description="SEFIR" evidence="10">
    <location>
        <begin position="124"/>
        <end position="189"/>
    </location>
</feature>
<dbReference type="InterPro" id="IPR039465">
    <property type="entry name" value="IL-17_rcpt-like"/>
</dbReference>
<feature type="chain" id="PRO_5018565637" description="SEFIR domain-containing protein" evidence="9">
    <location>
        <begin position="20"/>
        <end position="329"/>
    </location>
</feature>
<proteinExistence type="predicted"/>
<evidence type="ECO:0000313" key="11">
    <source>
        <dbReference type="Ensembl" id="ENSKMAP00000015436.1"/>
    </source>
</evidence>
<reference evidence="11" key="1">
    <citation type="submission" date="2025-08" db="UniProtKB">
        <authorList>
            <consortium name="Ensembl"/>
        </authorList>
    </citation>
    <scope>IDENTIFICATION</scope>
</reference>
<evidence type="ECO:0000256" key="9">
    <source>
        <dbReference type="SAM" id="SignalP"/>
    </source>
</evidence>
<dbReference type="Pfam" id="PF08357">
    <property type="entry name" value="SEFIR"/>
    <property type="match status" value="1"/>
</dbReference>
<keyword evidence="5" id="KW-1133">Transmembrane helix</keyword>
<keyword evidence="7" id="KW-0675">Receptor</keyword>
<evidence type="ECO:0000256" key="1">
    <source>
        <dbReference type="ARBA" id="ARBA00004251"/>
    </source>
</evidence>
<dbReference type="PROSITE" id="PS51534">
    <property type="entry name" value="SEFIR"/>
    <property type="match status" value="1"/>
</dbReference>
<protein>
    <recommendedName>
        <fullName evidence="10">SEFIR domain-containing protein</fullName>
    </recommendedName>
</protein>
<keyword evidence="8" id="KW-0325">Glycoprotein</keyword>
<reference evidence="11" key="2">
    <citation type="submission" date="2025-09" db="UniProtKB">
        <authorList>
            <consortium name="Ensembl"/>
        </authorList>
    </citation>
    <scope>IDENTIFICATION</scope>
</reference>
<dbReference type="Proteomes" id="UP000264800">
    <property type="component" value="Unplaced"/>
</dbReference>
<evidence type="ECO:0000256" key="5">
    <source>
        <dbReference type="ARBA" id="ARBA00022989"/>
    </source>
</evidence>
<keyword evidence="2" id="KW-1003">Cell membrane</keyword>
<evidence type="ECO:0000256" key="4">
    <source>
        <dbReference type="ARBA" id="ARBA00022729"/>
    </source>
</evidence>
<sequence>TMWRKILLFLCYVACQVTSHEIVNFPPVSITASPSEVAGLEVVQITKGEELKLNISWAINIDASIDYLTGTWFEISGEPRFFYKNLLMLKVNNFSFTLVSSSSDKRCIPCSASYLTVRSSPVVPVSVLVVYPAENSVFQHAVVALAEFLQLHGSCRVAIDLWQQGKIAELGPLRWLAEQVKAADRILIVSPQGDTSSSLHSQSIPNHSLPEHSIPATAHDLYPLILNMVASHAKSASEMTKFWVMHLNKKPCVFLPELKACKSFCLMKDLNKFCKSLHSPGKVVKKISSLLLKPGVSYSKNSTTKLREAIGMLEGCKSSLSREILIGDL</sequence>
<dbReference type="GO" id="GO:0030368">
    <property type="term" value="F:interleukin-17 receptor activity"/>
    <property type="evidence" value="ECO:0007669"/>
    <property type="project" value="InterPro"/>
</dbReference>
<evidence type="ECO:0000256" key="6">
    <source>
        <dbReference type="ARBA" id="ARBA00023136"/>
    </source>
</evidence>
<keyword evidence="12" id="KW-1185">Reference proteome</keyword>
<organism evidence="11 12">
    <name type="scientific">Kryptolebias marmoratus</name>
    <name type="common">Mangrove killifish</name>
    <name type="synonym">Rivulus marmoratus</name>
    <dbReference type="NCBI Taxonomy" id="37003"/>
    <lineage>
        <taxon>Eukaryota</taxon>
        <taxon>Metazoa</taxon>
        <taxon>Chordata</taxon>
        <taxon>Craniata</taxon>
        <taxon>Vertebrata</taxon>
        <taxon>Euteleostomi</taxon>
        <taxon>Actinopterygii</taxon>
        <taxon>Neopterygii</taxon>
        <taxon>Teleostei</taxon>
        <taxon>Neoteleostei</taxon>
        <taxon>Acanthomorphata</taxon>
        <taxon>Ovalentaria</taxon>
        <taxon>Atherinomorphae</taxon>
        <taxon>Cyprinodontiformes</taxon>
        <taxon>Rivulidae</taxon>
        <taxon>Kryptolebias</taxon>
    </lineage>
</organism>
<dbReference type="PANTHER" id="PTHR15583">
    <property type="entry name" value="INTERLEUKIN-17 RECEPTOR"/>
    <property type="match status" value="1"/>
</dbReference>
<feature type="signal peptide" evidence="9">
    <location>
        <begin position="1"/>
        <end position="19"/>
    </location>
</feature>
<evidence type="ECO:0000313" key="12">
    <source>
        <dbReference type="Proteomes" id="UP000264800"/>
    </source>
</evidence>
<dbReference type="OMA" id="ELSKFWV"/>
<dbReference type="AlphaFoldDB" id="A0A3Q3AGK2"/>
<keyword evidence="3" id="KW-0812">Transmembrane</keyword>
<keyword evidence="6" id="KW-0472">Membrane</keyword>
<evidence type="ECO:0000259" key="10">
    <source>
        <dbReference type="PROSITE" id="PS51534"/>
    </source>
</evidence>
<evidence type="ECO:0000256" key="3">
    <source>
        <dbReference type="ARBA" id="ARBA00022692"/>
    </source>
</evidence>
<name>A0A3Q3AGK2_KRYMA</name>
<dbReference type="GO" id="GO:0005886">
    <property type="term" value="C:plasma membrane"/>
    <property type="evidence" value="ECO:0007669"/>
    <property type="project" value="UniProtKB-SubCell"/>
</dbReference>
<keyword evidence="4 9" id="KW-0732">Signal</keyword>
<comment type="subcellular location">
    <subcellularLocation>
        <location evidence="1">Cell membrane</location>
        <topology evidence="1">Single-pass type I membrane protein</topology>
    </subcellularLocation>
</comment>
<dbReference type="InterPro" id="IPR038683">
    <property type="entry name" value="IL17RA/B_FnIII-like_1_sf"/>
</dbReference>
<dbReference type="STRING" id="37003.ENSKMAP00000015436"/>
<dbReference type="InterPro" id="IPR013568">
    <property type="entry name" value="SEFIR_dom"/>
</dbReference>
<dbReference type="Gene3D" id="2.60.40.2160">
    <property type="entry name" value="Interleukin-17 receptor A/B, fibronectin-III-like domain 1"/>
    <property type="match status" value="1"/>
</dbReference>
<evidence type="ECO:0000256" key="2">
    <source>
        <dbReference type="ARBA" id="ARBA00022475"/>
    </source>
</evidence>
<accession>A0A3Q3AGK2</accession>
<dbReference type="Ensembl" id="ENSKMAT00000015660.1">
    <property type="protein sequence ID" value="ENSKMAP00000015436.1"/>
    <property type="gene ID" value="ENSKMAG00000011525.1"/>
</dbReference>
<dbReference type="Gene3D" id="3.40.50.11530">
    <property type="match status" value="1"/>
</dbReference>
<evidence type="ECO:0000256" key="7">
    <source>
        <dbReference type="ARBA" id="ARBA00023170"/>
    </source>
</evidence>